<evidence type="ECO:0000313" key="2">
    <source>
        <dbReference type="Proteomes" id="UP000076717"/>
    </source>
</evidence>
<sequence>MYSSLPAPALLQQIWTSSWLLLNRSTTPSNSGYQAHIVTTFASGFTTVFSQLAASLPAEQPVRAAAEAQTATPAASSLVE</sequence>
<protein>
    <submittedName>
        <fullName evidence="1">Uncharacterized protein</fullName>
    </submittedName>
</protein>
<organism evidence="1 2">
    <name type="scientific">Rathayibacter tanaceti</name>
    <dbReference type="NCBI Taxonomy" id="1671680"/>
    <lineage>
        <taxon>Bacteria</taxon>
        <taxon>Bacillati</taxon>
        <taxon>Actinomycetota</taxon>
        <taxon>Actinomycetes</taxon>
        <taxon>Micrococcales</taxon>
        <taxon>Microbacteriaceae</taxon>
        <taxon>Rathayibacter</taxon>
    </lineage>
</organism>
<name>A0A162J1T9_9MICO</name>
<dbReference type="EMBL" id="LIIN01000061">
    <property type="protein sequence ID" value="KZX20957.1"/>
    <property type="molecule type" value="Genomic_DNA"/>
</dbReference>
<accession>A0A162J1T9</accession>
<evidence type="ECO:0000313" key="1">
    <source>
        <dbReference type="EMBL" id="KZX20957.1"/>
    </source>
</evidence>
<proteinExistence type="predicted"/>
<dbReference type="AlphaFoldDB" id="A0A162J1T9"/>
<reference evidence="1 2" key="1">
    <citation type="submission" date="2015-08" db="EMBL/GenBank/DDBJ databases">
        <title>Draft Genome Sequence of Rathayibacter sp. Strain VKM Ac-2596 Isolated from Leaf Gall Induced by Plant-Parasitic Nematodes.</title>
        <authorList>
            <person name="Vasilenko O.V."/>
            <person name="Starodumova I.P."/>
            <person name="Tarlachkov S.V."/>
            <person name="Dorofeeva L.V."/>
            <person name="Evtushenko L.I."/>
        </authorList>
    </citation>
    <scope>NUCLEOTIDE SEQUENCE [LARGE SCALE GENOMIC DNA]</scope>
    <source>
        <strain evidence="1 2">VKM Ac-2596</strain>
    </source>
</reference>
<comment type="caution">
    <text evidence="1">The sequence shown here is derived from an EMBL/GenBank/DDBJ whole genome shotgun (WGS) entry which is preliminary data.</text>
</comment>
<keyword evidence="2" id="KW-1185">Reference proteome</keyword>
<dbReference type="Proteomes" id="UP000076717">
    <property type="component" value="Unassembled WGS sequence"/>
</dbReference>
<gene>
    <name evidence="1" type="ORF">ACH61_01906</name>
</gene>